<organism evidence="1">
    <name type="scientific">freshwater metagenome</name>
    <dbReference type="NCBI Taxonomy" id="449393"/>
    <lineage>
        <taxon>unclassified sequences</taxon>
        <taxon>metagenomes</taxon>
        <taxon>ecological metagenomes</taxon>
    </lineage>
</organism>
<accession>A0A6J7FR84</accession>
<reference evidence="1" key="1">
    <citation type="submission" date="2020-05" db="EMBL/GenBank/DDBJ databases">
        <authorList>
            <person name="Chiriac C."/>
            <person name="Salcher M."/>
            <person name="Ghai R."/>
            <person name="Kavagutti S V."/>
        </authorList>
    </citation>
    <scope>NUCLEOTIDE SEQUENCE</scope>
</reference>
<evidence type="ECO:0000313" key="1">
    <source>
        <dbReference type="EMBL" id="CAB4896324.1"/>
    </source>
</evidence>
<proteinExistence type="predicted"/>
<name>A0A6J7FR84_9ZZZZ</name>
<dbReference type="AlphaFoldDB" id="A0A6J7FR84"/>
<protein>
    <submittedName>
        <fullName evidence="1">Unannotated protein</fullName>
    </submittedName>
</protein>
<gene>
    <name evidence="1" type="ORF">UFOPK3564_00321</name>
</gene>
<sequence>MKRVFVPLVVLVGLAAAPVAQAAGPSAKGADREAAAAAVRQTGVDRRAAAVCNPERSRKTNDQLRTRWYCEVKLAATPDDVATFGDGVVPADPLPLATTVSVAWADGEYEATAIGKYGWAPLPAVAPKLGVITARSLVWTALRAQGFSSRSVMDGESLKCSRRASSSFRCRVSWFVGDSATQGTVTVSSPGPVDDGQWTYSWTLRLLDTYCRDVLKRSLARCSTIDRVR</sequence>
<dbReference type="EMBL" id="CAFBMK010000010">
    <property type="protein sequence ID" value="CAB4896324.1"/>
    <property type="molecule type" value="Genomic_DNA"/>
</dbReference>